<comment type="caution">
    <text evidence="1">The sequence shown here is derived from an EMBL/GenBank/DDBJ whole genome shotgun (WGS) entry which is preliminary data.</text>
</comment>
<evidence type="ECO:0000313" key="1">
    <source>
        <dbReference type="EMBL" id="MBU9765627.1"/>
    </source>
</evidence>
<evidence type="ECO:0000313" key="2">
    <source>
        <dbReference type="Proteomes" id="UP000812982"/>
    </source>
</evidence>
<protein>
    <submittedName>
        <fullName evidence="1">Uncharacterized protein</fullName>
    </submittedName>
</protein>
<reference evidence="1 2" key="1">
    <citation type="journal article" date="2021" name="Sci. Rep.">
        <title>Phenotypic and genomic hallmarks of a novel, potentially pathogenic rapidly growing Mycobacterium species related to the Mycobacterium fortuitum complex.</title>
        <authorList>
            <person name="Gharbi R."/>
            <person name="Khanna V."/>
            <person name="Frigui W."/>
            <person name="Mhenni B."/>
            <person name="Brosch R."/>
            <person name="Mardassi H."/>
        </authorList>
    </citation>
    <scope>NUCLEOTIDE SEQUENCE [LARGE SCALE GENOMIC DNA]</scope>
    <source>
        <strain evidence="1 2">TNTM28</strain>
    </source>
</reference>
<proteinExistence type="predicted"/>
<accession>A0ABS6KPT1</accession>
<dbReference type="EMBL" id="VOMB01000020">
    <property type="protein sequence ID" value="MBU9765627.1"/>
    <property type="molecule type" value="Genomic_DNA"/>
</dbReference>
<name>A0ABS6KPT1_9MYCO</name>
<dbReference type="Proteomes" id="UP000812982">
    <property type="component" value="Unassembled WGS sequence"/>
</dbReference>
<dbReference type="RefSeq" id="WP_217159419.1">
    <property type="nucleotide sequence ID" value="NZ_VOMB01000020.1"/>
</dbReference>
<organism evidence="1 2">
    <name type="scientific">[Mycobacterium] fortunisiensis</name>
    <dbReference type="NCBI Taxonomy" id="2600579"/>
    <lineage>
        <taxon>Bacteria</taxon>
        <taxon>Bacillati</taxon>
        <taxon>Actinomycetota</taxon>
        <taxon>Actinomycetes</taxon>
        <taxon>Mycobacteriales</taxon>
        <taxon>Mycobacteriaceae</taxon>
        <taxon>Mycolicibacterium</taxon>
    </lineage>
</organism>
<sequence length="166" mass="17927">MKDLIVLVAVSVAIGFALGGLKASAPPAAAPEPAAPPLPRPGVYLVAEKSGPDTAEPGDWILSACGPRCLRARAAAGTWQMDLSWNPTADRHRGAWVGERIDPGTRCWAGAPDEYQRGPVPLKYVIRADLTGFVNMKFSRENPSCRGETEMRGRQFTLQRAKSLWS</sequence>
<gene>
    <name evidence="1" type="ORF">FR943_17470</name>
</gene>
<keyword evidence="2" id="KW-1185">Reference proteome</keyword>